<feature type="transmembrane region" description="Helical" evidence="6">
    <location>
        <begin position="12"/>
        <end position="31"/>
    </location>
</feature>
<keyword evidence="3" id="KW-0133">Cell shape</keyword>
<dbReference type="EMBL" id="AGXA01000017">
    <property type="protein sequence ID" value="EKU93704.1"/>
    <property type="molecule type" value="Genomic_DNA"/>
</dbReference>
<dbReference type="OrthoDB" id="9768187at2"/>
<keyword evidence="2 6" id="KW-0812">Transmembrane</keyword>
<feature type="transmembrane region" description="Helical" evidence="6">
    <location>
        <begin position="321"/>
        <end position="338"/>
    </location>
</feature>
<dbReference type="GO" id="GO:0008360">
    <property type="term" value="P:regulation of cell shape"/>
    <property type="evidence" value="ECO:0007669"/>
    <property type="project" value="UniProtKB-KW"/>
</dbReference>
<dbReference type="eggNOG" id="COG0772">
    <property type="taxonomic scope" value="Bacteria"/>
</dbReference>
<dbReference type="PANTHER" id="PTHR30474">
    <property type="entry name" value="CELL CYCLE PROTEIN"/>
    <property type="match status" value="1"/>
</dbReference>
<name>K9E905_9LACT</name>
<reference evidence="7 8" key="1">
    <citation type="submission" date="2012-09" db="EMBL/GenBank/DDBJ databases">
        <title>The Genome Sequence of Alloiococcus otitis ATCC 51267.</title>
        <authorList>
            <consortium name="The Broad Institute Genome Sequencing Platform"/>
            <person name="Earl A."/>
            <person name="Ward D."/>
            <person name="Feldgarden M."/>
            <person name="Gevers D."/>
            <person name="Huys G."/>
            <person name="Walker B."/>
            <person name="Young S.K."/>
            <person name="Zeng Q."/>
            <person name="Gargeya S."/>
            <person name="Fitzgerald M."/>
            <person name="Haas B."/>
            <person name="Abouelleil A."/>
            <person name="Alvarado L."/>
            <person name="Arachchi H.M."/>
            <person name="Berlin A.M."/>
            <person name="Chapman S.B."/>
            <person name="Goldberg J."/>
            <person name="Griggs A."/>
            <person name="Gujja S."/>
            <person name="Hansen M."/>
            <person name="Howarth C."/>
            <person name="Imamovic A."/>
            <person name="Larimer J."/>
            <person name="McCowen C."/>
            <person name="Montmayeur A."/>
            <person name="Murphy C."/>
            <person name="Neiman D."/>
            <person name="Pearson M."/>
            <person name="Priest M."/>
            <person name="Roberts A."/>
            <person name="Saif S."/>
            <person name="Shea T."/>
            <person name="Sisk P."/>
            <person name="Sykes S."/>
            <person name="Wortman J."/>
            <person name="Nusbaum C."/>
            <person name="Birren B."/>
        </authorList>
    </citation>
    <scope>NUCLEOTIDE SEQUENCE [LARGE SCALE GENOMIC DNA]</scope>
    <source>
        <strain evidence="7 8">ATCC 51267</strain>
    </source>
</reference>
<comment type="caution">
    <text evidence="7">The sequence shown here is derived from an EMBL/GenBank/DDBJ whole genome shotgun (WGS) entry which is preliminary data.</text>
</comment>
<dbReference type="HOGENOM" id="CLU_029243_2_0_9"/>
<evidence type="ECO:0000256" key="5">
    <source>
        <dbReference type="ARBA" id="ARBA00023136"/>
    </source>
</evidence>
<keyword evidence="8" id="KW-1185">Reference proteome</keyword>
<dbReference type="Proteomes" id="UP000009875">
    <property type="component" value="Unassembled WGS sequence"/>
</dbReference>
<evidence type="ECO:0000256" key="6">
    <source>
        <dbReference type="SAM" id="Phobius"/>
    </source>
</evidence>
<dbReference type="RefSeq" id="WP_003777650.1">
    <property type="nucleotide sequence ID" value="NZ_JH992958.1"/>
</dbReference>
<evidence type="ECO:0000256" key="3">
    <source>
        <dbReference type="ARBA" id="ARBA00022960"/>
    </source>
</evidence>
<dbReference type="GO" id="GO:0015648">
    <property type="term" value="F:lipid-linked peptidoglycan transporter activity"/>
    <property type="evidence" value="ECO:0007669"/>
    <property type="project" value="TreeGrafter"/>
</dbReference>
<feature type="transmembrane region" description="Helical" evidence="6">
    <location>
        <begin position="43"/>
        <end position="63"/>
    </location>
</feature>
<evidence type="ECO:0000313" key="7">
    <source>
        <dbReference type="EMBL" id="EKU93704.1"/>
    </source>
</evidence>
<dbReference type="GO" id="GO:0032153">
    <property type="term" value="C:cell division site"/>
    <property type="evidence" value="ECO:0007669"/>
    <property type="project" value="TreeGrafter"/>
</dbReference>
<dbReference type="GO" id="GO:0005886">
    <property type="term" value="C:plasma membrane"/>
    <property type="evidence" value="ECO:0007669"/>
    <property type="project" value="TreeGrafter"/>
</dbReference>
<feature type="transmembrane region" description="Helical" evidence="6">
    <location>
        <begin position="283"/>
        <end position="309"/>
    </location>
</feature>
<feature type="transmembrane region" description="Helical" evidence="6">
    <location>
        <begin position="148"/>
        <end position="165"/>
    </location>
</feature>
<evidence type="ECO:0000256" key="2">
    <source>
        <dbReference type="ARBA" id="ARBA00022692"/>
    </source>
</evidence>
<evidence type="ECO:0000256" key="4">
    <source>
        <dbReference type="ARBA" id="ARBA00022989"/>
    </source>
</evidence>
<evidence type="ECO:0000256" key="1">
    <source>
        <dbReference type="ARBA" id="ARBA00004141"/>
    </source>
</evidence>
<dbReference type="InterPro" id="IPR018365">
    <property type="entry name" value="Cell_cycle_FtsW-rel_CS"/>
</dbReference>
<feature type="transmembrane region" description="Helical" evidence="6">
    <location>
        <begin position="103"/>
        <end position="128"/>
    </location>
</feature>
<organism evidence="7 8">
    <name type="scientific">Alloiococcus otitis ATCC 51267</name>
    <dbReference type="NCBI Taxonomy" id="883081"/>
    <lineage>
        <taxon>Bacteria</taxon>
        <taxon>Bacillati</taxon>
        <taxon>Bacillota</taxon>
        <taxon>Bacilli</taxon>
        <taxon>Lactobacillales</taxon>
        <taxon>Carnobacteriaceae</taxon>
        <taxon>Alloiococcus</taxon>
    </lineage>
</organism>
<keyword evidence="4 6" id="KW-1133">Transmembrane helix</keyword>
<protein>
    <recommendedName>
        <fullName evidence="9">Rod shape-determining protein RodA</fullName>
    </recommendedName>
</protein>
<feature type="transmembrane region" description="Helical" evidence="6">
    <location>
        <begin position="358"/>
        <end position="376"/>
    </location>
</feature>
<evidence type="ECO:0000313" key="8">
    <source>
        <dbReference type="Proteomes" id="UP000009875"/>
    </source>
</evidence>
<dbReference type="PATRIC" id="fig|883081.3.peg.818"/>
<dbReference type="AlphaFoldDB" id="K9E905"/>
<dbReference type="Pfam" id="PF01098">
    <property type="entry name" value="FTSW_RODA_SPOVE"/>
    <property type="match status" value="1"/>
</dbReference>
<evidence type="ECO:0008006" key="9">
    <source>
        <dbReference type="Google" id="ProtNLM"/>
    </source>
</evidence>
<dbReference type="GO" id="GO:0051301">
    <property type="term" value="P:cell division"/>
    <property type="evidence" value="ECO:0007669"/>
    <property type="project" value="InterPro"/>
</dbReference>
<feature type="transmembrane region" description="Helical" evidence="6">
    <location>
        <begin position="75"/>
        <end position="91"/>
    </location>
</feature>
<dbReference type="PANTHER" id="PTHR30474:SF1">
    <property type="entry name" value="PEPTIDOGLYCAN GLYCOSYLTRANSFERASE MRDB"/>
    <property type="match status" value="1"/>
</dbReference>
<proteinExistence type="predicted"/>
<keyword evidence="5 6" id="KW-0472">Membrane</keyword>
<dbReference type="STRING" id="883081.HMPREF9698_00821"/>
<feature type="transmembrane region" description="Helical" evidence="6">
    <location>
        <begin position="194"/>
        <end position="215"/>
    </location>
</feature>
<comment type="subcellular location">
    <subcellularLocation>
        <location evidence="1">Membrane</location>
        <topology evidence="1">Multi-pass membrane protein</topology>
    </subcellularLocation>
</comment>
<dbReference type="InterPro" id="IPR001182">
    <property type="entry name" value="FtsW/RodA"/>
</dbReference>
<accession>K9E905</accession>
<gene>
    <name evidence="7" type="ORF">HMPREF9698_00821</name>
</gene>
<dbReference type="PROSITE" id="PS00428">
    <property type="entry name" value="FTSW_RODA_SPOVE"/>
    <property type="match status" value="1"/>
</dbReference>
<sequence length="404" mass="45289">MKNSRSPQRIDYSIIFPVLILCIIGIVTLYATTVHIQGEDLTVTLRQLGWLVIGAVAAGLLLLVDSEKLWKATPYVYGFALLLLIATLLFYDRQLAASAGARRWISIPGIGMTIQSTEFVKIPFILMLSKVVTEHNHKYKIHTNKSDFFLLGKIILYTAPPLFLVLMQPDLGTGLAFAAIAAGIVLLSGIRWRILLPIIIFILVFGVGFVLLVIYQRDFLVDVLGFHEYQFRRIDTWLNPHQDMSSYSYQVTQAFKAIGSGGIIGKGFGVSEVYVPVRESDMIIASIAEMFGFVGTSIVIFVYFLLIYNMVKVIFDIRNEFYSYIATGIIMMIVFHILENIGMNIGLMPLTGIPLPFISQGGSALVGNLLGVGLIMSMKFHHKSHYYSGERRSRYRLKNRPGKE</sequence>
<feature type="transmembrane region" description="Helical" evidence="6">
    <location>
        <begin position="171"/>
        <end position="187"/>
    </location>
</feature>